<gene>
    <name evidence="1" type="ORF">Vadar_005123</name>
</gene>
<comment type="caution">
    <text evidence="1">The sequence shown here is derived from an EMBL/GenBank/DDBJ whole genome shotgun (WGS) entry which is preliminary data.</text>
</comment>
<dbReference type="Proteomes" id="UP000828048">
    <property type="component" value="Chromosome 5"/>
</dbReference>
<sequence>MMVVMGWEIKVCGKRVREVVWVYTRRRKREWVCGGKENGCGYEVCDKRRRFYGSVGGWSFDEKAVMVVKDGLEFISESKKVELKQKWEQLRVDKIEHYLTKLDLIREQIMLVIEAMKSYDGMMPDYIFKHHKTPSFHEFVKESLSFAGAMQTQLYEKVRKLREKYEKNARGENPEAFAKPHEGKVFELSKKI</sequence>
<evidence type="ECO:0000313" key="2">
    <source>
        <dbReference type="Proteomes" id="UP000828048"/>
    </source>
</evidence>
<protein>
    <submittedName>
        <fullName evidence="1">Uncharacterized protein</fullName>
    </submittedName>
</protein>
<evidence type="ECO:0000313" key="1">
    <source>
        <dbReference type="EMBL" id="KAH7845715.1"/>
    </source>
</evidence>
<proteinExistence type="predicted"/>
<reference evidence="1 2" key="1">
    <citation type="journal article" date="2021" name="Hortic Res">
        <title>High-quality reference genome and annotation aids understanding of berry development for evergreen blueberry (Vaccinium darrowii).</title>
        <authorList>
            <person name="Yu J."/>
            <person name="Hulse-Kemp A.M."/>
            <person name="Babiker E."/>
            <person name="Staton M."/>
        </authorList>
    </citation>
    <scope>NUCLEOTIDE SEQUENCE [LARGE SCALE GENOMIC DNA]</scope>
    <source>
        <strain evidence="2">cv. NJ 8807/NJ 8810</strain>
        <tissue evidence="1">Young leaf</tissue>
    </source>
</reference>
<keyword evidence="2" id="KW-1185">Reference proteome</keyword>
<name>A0ACB7XYG5_9ERIC</name>
<dbReference type="EMBL" id="CM037155">
    <property type="protein sequence ID" value="KAH7845715.1"/>
    <property type="molecule type" value="Genomic_DNA"/>
</dbReference>
<organism evidence="1 2">
    <name type="scientific">Vaccinium darrowii</name>
    <dbReference type="NCBI Taxonomy" id="229202"/>
    <lineage>
        <taxon>Eukaryota</taxon>
        <taxon>Viridiplantae</taxon>
        <taxon>Streptophyta</taxon>
        <taxon>Embryophyta</taxon>
        <taxon>Tracheophyta</taxon>
        <taxon>Spermatophyta</taxon>
        <taxon>Magnoliopsida</taxon>
        <taxon>eudicotyledons</taxon>
        <taxon>Gunneridae</taxon>
        <taxon>Pentapetalae</taxon>
        <taxon>asterids</taxon>
        <taxon>Ericales</taxon>
        <taxon>Ericaceae</taxon>
        <taxon>Vaccinioideae</taxon>
        <taxon>Vaccinieae</taxon>
        <taxon>Vaccinium</taxon>
    </lineage>
</organism>
<accession>A0ACB7XYG5</accession>